<dbReference type="SUPFAM" id="SSF49503">
    <property type="entry name" value="Cupredoxins"/>
    <property type="match status" value="1"/>
</dbReference>
<evidence type="ECO:0000313" key="19">
    <source>
        <dbReference type="EMBL" id="MBZ9612432.1"/>
    </source>
</evidence>
<evidence type="ECO:0000256" key="4">
    <source>
        <dbReference type="ARBA" id="ARBA00022448"/>
    </source>
</evidence>
<evidence type="ECO:0000256" key="16">
    <source>
        <dbReference type="SAM" id="Phobius"/>
    </source>
</evidence>
<sequence>MAITIILVLLVLGSIAFHFISPWWFTPIASNWQSIDTTIEITFWVTGFVFVAVNLFLAYAVFRYRFNKDRKADYQPENKKLETWLTLFTTIGIVAMLAPGLYVWGQFVDVPADATEVEAVGQQWHWSFRLPGADGKLGEVDSRLVSDQNPFGINSADPAGQDDILIQRNELVLPLDKPVKVLLRSKDVLHNFAVPQFRVKMDLVPGMVTYLWFTPTREGSFDIMCEELCGVAHFAMRGKVRVTAETEYQQWLAAQPTFAQSQSRYAGDTSQGQALFQVCAACHGAVGEGNSQLNAPALAGQSRWYLKRQLQHYQQGIRGSSEGDVYGAQMVAMANMLRDERNLANVLSFIDSLPPPQPKARQGDLQRGRSLYRNCSYCHGSQAQGIYAMNAPALTSLDGAYLRRQLNYFKQGIRGSHKSDFYGAQMQLMAQSLHGEQDSAAVIAYIASLSADAAISDDATLRSAP</sequence>
<comment type="caution">
    <text evidence="19">The sequence shown here is derived from an EMBL/GenBank/DDBJ whole genome shotgun (WGS) entry which is preliminary data.</text>
</comment>
<feature type="domain" description="Cytochrome c" evidence="18">
    <location>
        <begin position="267"/>
        <end position="450"/>
    </location>
</feature>
<feature type="transmembrane region" description="Helical" evidence="16">
    <location>
        <begin position="83"/>
        <end position="104"/>
    </location>
</feature>
<comment type="catalytic activity">
    <reaction evidence="14">
        <text>4 Fe(II)-[cytochrome c] + O2 + 8 H(+)(in) = 4 Fe(III)-[cytochrome c] + 2 H2O + 4 H(+)(out)</text>
        <dbReference type="Rhea" id="RHEA:11436"/>
        <dbReference type="Rhea" id="RHEA-COMP:10350"/>
        <dbReference type="Rhea" id="RHEA-COMP:14399"/>
        <dbReference type="ChEBI" id="CHEBI:15377"/>
        <dbReference type="ChEBI" id="CHEBI:15378"/>
        <dbReference type="ChEBI" id="CHEBI:15379"/>
        <dbReference type="ChEBI" id="CHEBI:29033"/>
        <dbReference type="ChEBI" id="CHEBI:29034"/>
        <dbReference type="EC" id="7.1.1.9"/>
    </reaction>
</comment>
<dbReference type="PANTHER" id="PTHR22888">
    <property type="entry name" value="CYTOCHROME C OXIDASE, SUBUNIT II"/>
    <property type="match status" value="1"/>
</dbReference>
<dbReference type="Pfam" id="PF00116">
    <property type="entry name" value="COX2"/>
    <property type="match status" value="1"/>
</dbReference>
<dbReference type="InterPro" id="IPR009056">
    <property type="entry name" value="Cyt_c-like_dom"/>
</dbReference>
<dbReference type="Pfam" id="PF00034">
    <property type="entry name" value="Cytochrom_C"/>
    <property type="match status" value="2"/>
</dbReference>
<dbReference type="InterPro" id="IPR045187">
    <property type="entry name" value="CcO_II"/>
</dbReference>
<evidence type="ECO:0000256" key="1">
    <source>
        <dbReference type="ARBA" id="ARBA00004141"/>
    </source>
</evidence>
<evidence type="ECO:0000259" key="17">
    <source>
        <dbReference type="PROSITE" id="PS50857"/>
    </source>
</evidence>
<keyword evidence="9" id="KW-0249">Electron transport</keyword>
<keyword evidence="4" id="KW-0813">Transport</keyword>
<keyword evidence="13 16" id="KW-0472">Membrane</keyword>
<keyword evidence="6 16" id="KW-0812">Transmembrane</keyword>
<proteinExistence type="inferred from homology"/>
<evidence type="ECO:0000256" key="9">
    <source>
        <dbReference type="ARBA" id="ARBA00022982"/>
    </source>
</evidence>
<dbReference type="RefSeq" id="WP_205311441.1">
    <property type="nucleotide sequence ID" value="NZ_JAERPS020000004.1"/>
</dbReference>
<dbReference type="PROSITE" id="PS51007">
    <property type="entry name" value="CYTC"/>
    <property type="match status" value="1"/>
</dbReference>
<keyword evidence="11 15" id="KW-0408">Iron</keyword>
<keyword evidence="10 16" id="KW-1133">Transmembrane helix</keyword>
<evidence type="ECO:0000256" key="8">
    <source>
        <dbReference type="ARBA" id="ARBA00022967"/>
    </source>
</evidence>
<protein>
    <recommendedName>
        <fullName evidence="3">cytochrome-c oxidase</fullName>
        <ecNumber evidence="3">7.1.1.9</ecNumber>
    </recommendedName>
</protein>
<evidence type="ECO:0000256" key="6">
    <source>
        <dbReference type="ARBA" id="ARBA00022692"/>
    </source>
</evidence>
<evidence type="ECO:0000256" key="10">
    <source>
        <dbReference type="ARBA" id="ARBA00022989"/>
    </source>
</evidence>
<feature type="transmembrane region" description="Helical" evidence="16">
    <location>
        <begin position="41"/>
        <end position="62"/>
    </location>
</feature>
<evidence type="ECO:0000256" key="15">
    <source>
        <dbReference type="PROSITE-ProRule" id="PRU00433"/>
    </source>
</evidence>
<dbReference type="InterPro" id="IPR008972">
    <property type="entry name" value="Cupredoxin"/>
</dbReference>
<reference evidence="19 20" key="1">
    <citation type="submission" date="2021-08" db="EMBL/GenBank/DDBJ databases">
        <title>Rheinheimera aquimaris sp. nov., isolated from seawater of the East Sea in Korea.</title>
        <authorList>
            <person name="Kim K.H."/>
            <person name="Wenting R."/>
            <person name="Kim K.R."/>
            <person name="Jeon C.O."/>
        </authorList>
    </citation>
    <scope>NUCLEOTIDE SEQUENCE [LARGE SCALE GENOMIC DNA]</scope>
    <source>
        <strain evidence="19 20">MA-13</strain>
    </source>
</reference>
<comment type="subcellular location">
    <subcellularLocation>
        <location evidence="1">Membrane</location>
        <topology evidence="1">Multi-pass membrane protein</topology>
    </subcellularLocation>
</comment>
<keyword evidence="20" id="KW-1185">Reference proteome</keyword>
<evidence type="ECO:0000256" key="11">
    <source>
        <dbReference type="ARBA" id="ARBA00023004"/>
    </source>
</evidence>
<dbReference type="Proteomes" id="UP000663814">
    <property type="component" value="Unassembled WGS sequence"/>
</dbReference>
<organism evidence="19 20">
    <name type="scientific">Rheinheimera maricola</name>
    <dbReference type="NCBI Taxonomy" id="2793282"/>
    <lineage>
        <taxon>Bacteria</taxon>
        <taxon>Pseudomonadati</taxon>
        <taxon>Pseudomonadota</taxon>
        <taxon>Gammaproteobacteria</taxon>
        <taxon>Chromatiales</taxon>
        <taxon>Chromatiaceae</taxon>
        <taxon>Rheinheimera</taxon>
    </lineage>
</organism>
<evidence type="ECO:0000256" key="12">
    <source>
        <dbReference type="ARBA" id="ARBA00023008"/>
    </source>
</evidence>
<evidence type="ECO:0000256" key="14">
    <source>
        <dbReference type="ARBA" id="ARBA00047816"/>
    </source>
</evidence>
<feature type="domain" description="Cytochrome oxidase subunit II copper A binding" evidence="17">
    <location>
        <begin position="112"/>
        <end position="254"/>
    </location>
</feature>
<name>A0ABS7XCE7_9GAMM</name>
<evidence type="ECO:0000256" key="3">
    <source>
        <dbReference type="ARBA" id="ARBA00012949"/>
    </source>
</evidence>
<dbReference type="SUPFAM" id="SSF46626">
    <property type="entry name" value="Cytochrome c"/>
    <property type="match status" value="2"/>
</dbReference>
<dbReference type="InterPro" id="IPR001505">
    <property type="entry name" value="Copper_CuA"/>
</dbReference>
<gene>
    <name evidence="19" type="ORF">I4W93_012575</name>
</gene>
<keyword evidence="7 15" id="KW-0479">Metal-binding</keyword>
<evidence type="ECO:0000256" key="2">
    <source>
        <dbReference type="ARBA" id="ARBA00007866"/>
    </source>
</evidence>
<accession>A0ABS7XCE7</accession>
<keyword evidence="5 15" id="KW-0349">Heme</keyword>
<dbReference type="InterPro" id="IPR036257">
    <property type="entry name" value="Cyt_c_oxidase_su2_TM_sf"/>
</dbReference>
<dbReference type="SUPFAM" id="SSF81464">
    <property type="entry name" value="Cytochrome c oxidase subunit II-like, transmembrane region"/>
    <property type="match status" value="1"/>
</dbReference>
<dbReference type="Gene3D" id="1.10.760.10">
    <property type="entry name" value="Cytochrome c-like domain"/>
    <property type="match status" value="2"/>
</dbReference>
<dbReference type="PROSITE" id="PS00078">
    <property type="entry name" value="COX2"/>
    <property type="match status" value="1"/>
</dbReference>
<keyword evidence="8" id="KW-1278">Translocase</keyword>
<dbReference type="PANTHER" id="PTHR22888:SF9">
    <property type="entry name" value="CYTOCHROME C OXIDASE SUBUNIT 2"/>
    <property type="match status" value="1"/>
</dbReference>
<dbReference type="Gene3D" id="2.60.40.420">
    <property type="entry name" value="Cupredoxins - blue copper proteins"/>
    <property type="match status" value="1"/>
</dbReference>
<evidence type="ECO:0000313" key="20">
    <source>
        <dbReference type="Proteomes" id="UP000663814"/>
    </source>
</evidence>
<dbReference type="EMBL" id="JAERPS020000004">
    <property type="protein sequence ID" value="MBZ9612432.1"/>
    <property type="molecule type" value="Genomic_DNA"/>
</dbReference>
<dbReference type="EC" id="7.1.1.9" evidence="3"/>
<evidence type="ECO:0000256" key="5">
    <source>
        <dbReference type="ARBA" id="ARBA00022617"/>
    </source>
</evidence>
<evidence type="ECO:0000259" key="18">
    <source>
        <dbReference type="PROSITE" id="PS51007"/>
    </source>
</evidence>
<dbReference type="InterPro" id="IPR036909">
    <property type="entry name" value="Cyt_c-like_dom_sf"/>
</dbReference>
<dbReference type="CDD" id="cd13919">
    <property type="entry name" value="CuRO_HCO_II_like_5"/>
    <property type="match status" value="1"/>
</dbReference>
<dbReference type="Gene3D" id="1.10.287.90">
    <property type="match status" value="1"/>
</dbReference>
<dbReference type="InterPro" id="IPR002429">
    <property type="entry name" value="CcO_II-like_C"/>
</dbReference>
<keyword evidence="12" id="KW-0186">Copper</keyword>
<evidence type="ECO:0000256" key="7">
    <source>
        <dbReference type="ARBA" id="ARBA00022723"/>
    </source>
</evidence>
<evidence type="ECO:0000256" key="13">
    <source>
        <dbReference type="ARBA" id="ARBA00023136"/>
    </source>
</evidence>
<dbReference type="PROSITE" id="PS50857">
    <property type="entry name" value="COX2_CUA"/>
    <property type="match status" value="1"/>
</dbReference>
<comment type="similarity">
    <text evidence="2">Belongs to the cytochrome c oxidase subunit 2 family.</text>
</comment>